<proteinExistence type="inferred from homology"/>
<name>A0A2H6KEJ0_9APIC</name>
<organism evidence="6 7">
    <name type="scientific">Babesia ovata</name>
    <dbReference type="NCBI Taxonomy" id="189622"/>
    <lineage>
        <taxon>Eukaryota</taxon>
        <taxon>Sar</taxon>
        <taxon>Alveolata</taxon>
        <taxon>Apicomplexa</taxon>
        <taxon>Aconoidasida</taxon>
        <taxon>Piroplasmida</taxon>
        <taxon>Babesiidae</taxon>
        <taxon>Babesia</taxon>
    </lineage>
</organism>
<dbReference type="InterPro" id="IPR039894">
    <property type="entry name" value="Pus10-like"/>
</dbReference>
<dbReference type="InterPro" id="IPR048741">
    <property type="entry name" value="Pus10-like_C"/>
</dbReference>
<dbReference type="OrthoDB" id="271937at2759"/>
<sequence>MRKQGVADTQDFFTLRDICFDCWRALVFHNEAFQNLEDILEHPKLHQRFEQLCTFDRSDGATCGFCSASTLPAAVTVKDDVLFEANEDLRTINFDGWNLEDLFSNAAVAAEAYDTQNKLVSRGCTVSRGFNLCVLAVHFARTFGRDKRYPTTFAKNYIKLNLTENAVAHFNSVWRSRVAIASNFVGETSAITSDADDLTLLIRAYFDNAGNAVKNNLEIYEKRLKDVIIGILENEFDTFVSDYQALFRYIDRIYHEDRLLFEQLLRMQIHVSFDVQDRLKITQFDISRDVVTFAGFYNKFARGLSQTVWTLDKNVKSDLSVEECLCLPLLTLCNADTYKFMASGREDCDVRTTGTGRKFCVEVYNCKRDLFLVYELIHKLGRKTAMAQSQNCEGPCQTIACLGELDKVTQDLQVNVTDEPKDHYFLVAGKQAHDQHPTHSITISGVPKMSLTEAFDGGSGDDVTVPSAAGFYGIRVVFNSKTERQIVQRDAENKNKTYSCVVICEEPITLEDLKALPQGPITISQCNPIRTSHRKSQCKRERQIHHISAEPIHPRMFLLHLTTQAGESNLINRLNNAGTYIKEFVSGDYGRTTPSIKAMLGGKAMYVAQLDVVDFS</sequence>
<protein>
    <recommendedName>
        <fullName evidence="2">tRNA pseudouridine(55) synthase</fullName>
        <ecNumber evidence="2">5.4.99.25</ecNumber>
    </recommendedName>
</protein>
<gene>
    <name evidence="6" type="ORF">BOVATA_028870</name>
</gene>
<dbReference type="GO" id="GO:0003723">
    <property type="term" value="F:RNA binding"/>
    <property type="evidence" value="ECO:0007669"/>
    <property type="project" value="InterPro"/>
</dbReference>
<dbReference type="VEuPathDB" id="PiroplasmaDB:BOVATA_028870"/>
<evidence type="ECO:0000313" key="7">
    <source>
        <dbReference type="Proteomes" id="UP000236319"/>
    </source>
</evidence>
<feature type="domain" description="Pus10-like C-terminal" evidence="5">
    <location>
        <begin position="294"/>
        <end position="371"/>
    </location>
</feature>
<feature type="domain" description="Pus10-like C-terminal" evidence="5">
    <location>
        <begin position="481"/>
        <end position="614"/>
    </location>
</feature>
<comment type="similarity">
    <text evidence="1">Belongs to the pseudouridine synthase Pus10 family.</text>
</comment>
<dbReference type="EMBL" id="BDSA01000003">
    <property type="protein sequence ID" value="GBE61394.1"/>
    <property type="molecule type" value="Genomic_DNA"/>
</dbReference>
<evidence type="ECO:0000313" key="6">
    <source>
        <dbReference type="EMBL" id="GBE61394.1"/>
    </source>
</evidence>
<dbReference type="GeneID" id="39875164"/>
<dbReference type="InterPro" id="IPR020103">
    <property type="entry name" value="PsdUridine_synth_cat_dom_sf"/>
</dbReference>
<dbReference type="PANTHER" id="PTHR21568:SF0">
    <property type="entry name" value="TRNA PSEUDOURIDINE SYNTHASE PUS10"/>
    <property type="match status" value="1"/>
</dbReference>
<dbReference type="Proteomes" id="UP000236319">
    <property type="component" value="Unassembled WGS sequence"/>
</dbReference>
<dbReference type="EC" id="5.4.99.25" evidence="2"/>
<keyword evidence="7" id="KW-1185">Reference proteome</keyword>
<keyword evidence="3" id="KW-0819">tRNA processing</keyword>
<dbReference type="GO" id="GO:0031119">
    <property type="term" value="P:tRNA pseudouridine synthesis"/>
    <property type="evidence" value="ECO:0007669"/>
    <property type="project" value="TreeGrafter"/>
</dbReference>
<dbReference type="PANTHER" id="PTHR21568">
    <property type="entry name" value="TRNA PSEUDOURIDINE SYNTHASE PUS10"/>
    <property type="match status" value="1"/>
</dbReference>
<evidence type="ECO:0000259" key="5">
    <source>
        <dbReference type="Pfam" id="PF21238"/>
    </source>
</evidence>
<dbReference type="Gene3D" id="3.30.70.2510">
    <property type="match status" value="1"/>
</dbReference>
<dbReference type="SUPFAM" id="SSF55120">
    <property type="entry name" value="Pseudouridine synthase"/>
    <property type="match status" value="1"/>
</dbReference>
<keyword evidence="4" id="KW-0413">Isomerase</keyword>
<accession>A0A2H6KEJ0</accession>
<dbReference type="Pfam" id="PF21238">
    <property type="entry name" value="Pus10_C"/>
    <property type="match status" value="2"/>
</dbReference>
<comment type="caution">
    <text evidence="6">The sequence shown here is derived from an EMBL/GenBank/DDBJ whole genome shotgun (WGS) entry which is preliminary data.</text>
</comment>
<evidence type="ECO:0000256" key="3">
    <source>
        <dbReference type="ARBA" id="ARBA00022694"/>
    </source>
</evidence>
<dbReference type="Gene3D" id="3.30.70.3190">
    <property type="match status" value="1"/>
</dbReference>
<evidence type="ECO:0000256" key="2">
    <source>
        <dbReference type="ARBA" id="ARBA00012787"/>
    </source>
</evidence>
<reference evidence="6 7" key="1">
    <citation type="journal article" date="2017" name="BMC Genomics">
        <title>Whole-genome assembly of Babesia ovata and comparative genomics between closely related pathogens.</title>
        <authorList>
            <person name="Yamagishi J."/>
            <person name="Asada M."/>
            <person name="Hakimi H."/>
            <person name="Tanaka T.Q."/>
            <person name="Sugimoto C."/>
            <person name="Kawazu S."/>
        </authorList>
    </citation>
    <scope>NUCLEOTIDE SEQUENCE [LARGE SCALE GENOMIC DNA]</scope>
    <source>
        <strain evidence="6 7">Miyake</strain>
    </source>
</reference>
<evidence type="ECO:0000256" key="4">
    <source>
        <dbReference type="ARBA" id="ARBA00023235"/>
    </source>
</evidence>
<dbReference type="AlphaFoldDB" id="A0A2H6KEJ0"/>
<evidence type="ECO:0000256" key="1">
    <source>
        <dbReference type="ARBA" id="ARBA00009652"/>
    </source>
</evidence>
<dbReference type="RefSeq" id="XP_028867637.1">
    <property type="nucleotide sequence ID" value="XM_029011804.1"/>
</dbReference>
<dbReference type="GO" id="GO:0160148">
    <property type="term" value="F:tRNA pseudouridine(55) synthase activity"/>
    <property type="evidence" value="ECO:0007669"/>
    <property type="project" value="UniProtKB-EC"/>
</dbReference>